<evidence type="ECO:0000313" key="1">
    <source>
        <dbReference type="EMBL" id="EEI89547.1"/>
    </source>
</evidence>
<dbReference type="AlphaFoldDB" id="C2G5I1"/>
<name>C2G5I1_SPHSI</name>
<sequence>MFLGHDVIKYHRTMETLLNGVIAAGFTINRIAEPKPSDVVLEEFPEMKDESRRPVFILISATKN</sequence>
<dbReference type="HOGENOM" id="CLU_199111_0_0_10"/>
<evidence type="ECO:0000313" key="2">
    <source>
        <dbReference type="Proteomes" id="UP000006241"/>
    </source>
</evidence>
<dbReference type="Gene3D" id="3.40.50.150">
    <property type="entry name" value="Vaccinia Virus protein VP39"/>
    <property type="match status" value="1"/>
</dbReference>
<evidence type="ECO:0008006" key="3">
    <source>
        <dbReference type="Google" id="ProtNLM"/>
    </source>
</evidence>
<reference evidence="1 2" key="1">
    <citation type="submission" date="2009-01" db="EMBL/GenBank/DDBJ databases">
        <authorList>
            <person name="Qin X."/>
            <person name="Bachman B."/>
            <person name="Battles P."/>
            <person name="Bell A."/>
            <person name="Bess C."/>
            <person name="Bickham C."/>
            <person name="Chaboub L."/>
            <person name="Chen D."/>
            <person name="Coyle M."/>
            <person name="Deiros D.R."/>
            <person name="Dinh H."/>
            <person name="Forbes L."/>
            <person name="Fowler G."/>
            <person name="Francisco L."/>
            <person name="Fu Q."/>
            <person name="Gubbala S."/>
            <person name="Hale W."/>
            <person name="Han Y."/>
            <person name="Hemphill L."/>
            <person name="Highlander S.K."/>
            <person name="Hirani K."/>
            <person name="Hogues M."/>
            <person name="Jackson L."/>
            <person name="Jakkamsetti A."/>
            <person name="Javaid M."/>
            <person name="Jiang H."/>
            <person name="Korchina V."/>
            <person name="Kovar C."/>
            <person name="Lara F."/>
            <person name="Lee S."/>
            <person name="Mata R."/>
            <person name="Mathew T."/>
            <person name="Moen C."/>
            <person name="Morales K."/>
            <person name="Munidasa M."/>
            <person name="Nazareth L."/>
            <person name="Ngo R."/>
            <person name="Nguyen L."/>
            <person name="Okwuonu G."/>
            <person name="Ongeri F."/>
            <person name="Patil S."/>
            <person name="Petrosino J."/>
            <person name="Pham C."/>
            <person name="Pham P."/>
            <person name="Pu L.-L."/>
            <person name="Puazo M."/>
            <person name="Raj R."/>
            <person name="Reid J."/>
            <person name="Rouhana J."/>
            <person name="Saada N."/>
            <person name="Shang Y."/>
            <person name="Simmons D."/>
            <person name="Thornton R."/>
            <person name="Warren J."/>
            <person name="Weissenberger G."/>
            <person name="Zhang J."/>
            <person name="Zhang L."/>
            <person name="Zhou C."/>
            <person name="Zhu D."/>
            <person name="Muzny D."/>
            <person name="Worley K."/>
            <person name="Gibbs R."/>
        </authorList>
    </citation>
    <scope>NUCLEOTIDE SEQUENCE [LARGE SCALE GENOMIC DNA]</scope>
    <source>
        <strain evidence="1 2">ATCC 33300</strain>
    </source>
</reference>
<proteinExistence type="predicted"/>
<protein>
    <recommendedName>
        <fullName evidence="3">Methyltransferase type 11 domain-containing protein</fullName>
    </recommendedName>
</protein>
<accession>C2G5I1</accession>
<dbReference type="InterPro" id="IPR029063">
    <property type="entry name" value="SAM-dependent_MTases_sf"/>
</dbReference>
<gene>
    <name evidence="1" type="ORF">HMPREF0765_4837</name>
</gene>
<dbReference type="EMBL" id="ACHB01000102">
    <property type="protein sequence ID" value="EEI89547.1"/>
    <property type="molecule type" value="Genomic_DNA"/>
</dbReference>
<organism evidence="1 2">
    <name type="scientific">Sphingobacterium spiritivorum ATCC 33300</name>
    <dbReference type="NCBI Taxonomy" id="525372"/>
    <lineage>
        <taxon>Bacteria</taxon>
        <taxon>Pseudomonadati</taxon>
        <taxon>Bacteroidota</taxon>
        <taxon>Sphingobacteriia</taxon>
        <taxon>Sphingobacteriales</taxon>
        <taxon>Sphingobacteriaceae</taxon>
        <taxon>Sphingobacterium</taxon>
    </lineage>
</organism>
<dbReference type="Proteomes" id="UP000006241">
    <property type="component" value="Unassembled WGS sequence"/>
</dbReference>
<comment type="caution">
    <text evidence="1">The sequence shown here is derived from an EMBL/GenBank/DDBJ whole genome shotgun (WGS) entry which is preliminary data.</text>
</comment>